<dbReference type="FunFam" id="3.40.50.920:FF:000007">
    <property type="entry name" value="Pyruvate:ferredoxin (Flavodoxin) oxidoreductase"/>
    <property type="match status" value="1"/>
</dbReference>
<dbReference type="InterPro" id="IPR002880">
    <property type="entry name" value="Pyrv_Fd/Flavodoxin_OxRdtase_N"/>
</dbReference>
<dbReference type="InterPro" id="IPR017896">
    <property type="entry name" value="4Fe4S_Fe-S-bd"/>
</dbReference>
<keyword evidence="6 9" id="KW-0560">Oxidoreductase</keyword>
<keyword evidence="3 12" id="KW-0004">4Fe-4S</keyword>
<keyword evidence="4 12" id="KW-0479">Metal-binding</keyword>
<feature type="binding site" evidence="10">
    <location>
        <begin position="1006"/>
        <end position="1011"/>
    </location>
    <ligand>
        <name>thiamine diphosphate</name>
        <dbReference type="ChEBI" id="CHEBI:58937"/>
    </ligand>
</feature>
<feature type="binding site" evidence="12">
    <location>
        <position position="827"/>
    </location>
    <ligand>
        <name>[4Fe-4S] cluster</name>
        <dbReference type="ChEBI" id="CHEBI:49883"/>
        <label>3</label>
    </ligand>
</feature>
<protein>
    <submittedName>
        <fullName evidence="14">Pyruvate-ferredoxin/flavodoxin oxidoreductase</fullName>
    </submittedName>
</protein>
<dbReference type="SMART" id="SM00890">
    <property type="entry name" value="EKR"/>
    <property type="match status" value="1"/>
</dbReference>
<feature type="binding site" evidence="12">
    <location>
        <position position="855"/>
    </location>
    <ligand>
        <name>[4Fe-4S] cluster</name>
        <dbReference type="ChEBI" id="CHEBI:49883"/>
        <label>3</label>
    </ligand>
</feature>
<feature type="binding site" evidence="12">
    <location>
        <position position="696"/>
    </location>
    <ligand>
        <name>[4Fe-4S] cluster</name>
        <dbReference type="ChEBI" id="CHEBI:49883"/>
        <label>1</label>
    </ligand>
</feature>
<feature type="binding site" evidence="12">
    <location>
        <position position="702"/>
    </location>
    <ligand>
        <name>[4Fe-4S] cluster</name>
        <dbReference type="ChEBI" id="CHEBI:49883"/>
        <label>1</label>
    </ligand>
</feature>
<dbReference type="InterPro" id="IPR050722">
    <property type="entry name" value="Pyruvate:ferred/Flavod_OxRd"/>
</dbReference>
<dbReference type="InterPro" id="IPR033412">
    <property type="entry name" value="PFOR_II"/>
</dbReference>
<accession>A0A521CYX3</accession>
<reference evidence="14 15" key="1">
    <citation type="submission" date="2017-05" db="EMBL/GenBank/DDBJ databases">
        <authorList>
            <person name="Varghese N."/>
            <person name="Submissions S."/>
        </authorList>
    </citation>
    <scope>NUCLEOTIDE SEQUENCE [LARGE SCALE GENOMIC DNA]</scope>
    <source>
        <strain evidence="14 15">DSM 21194</strain>
    </source>
</reference>
<evidence type="ECO:0000256" key="12">
    <source>
        <dbReference type="PIRSR" id="PIRSR000159-50"/>
    </source>
</evidence>
<feature type="domain" description="4Fe-4S ferredoxin-type" evidence="13">
    <location>
        <begin position="744"/>
        <end position="773"/>
    </location>
</feature>
<evidence type="ECO:0000256" key="1">
    <source>
        <dbReference type="ARBA" id="ARBA00009032"/>
    </source>
</evidence>
<dbReference type="GO" id="GO:0030976">
    <property type="term" value="F:thiamine pyrophosphate binding"/>
    <property type="evidence" value="ECO:0007669"/>
    <property type="project" value="InterPro"/>
</dbReference>
<dbReference type="PROSITE" id="PS51379">
    <property type="entry name" value="4FE4S_FER_2"/>
    <property type="match status" value="2"/>
</dbReference>
<dbReference type="PIRSF" id="PIRSF000159">
    <property type="entry name" value="NifJ"/>
    <property type="match status" value="1"/>
</dbReference>
<evidence type="ECO:0000259" key="13">
    <source>
        <dbReference type="PROSITE" id="PS51379"/>
    </source>
</evidence>
<feature type="domain" description="4Fe-4S ferredoxin-type" evidence="13">
    <location>
        <begin position="687"/>
        <end position="716"/>
    </location>
</feature>
<feature type="binding site" evidence="10">
    <location>
        <begin position="977"/>
        <end position="980"/>
    </location>
    <ligand>
        <name>thiamine diphosphate</name>
        <dbReference type="ChEBI" id="CHEBI:58937"/>
    </ligand>
</feature>
<feature type="binding site" evidence="10">
    <location>
        <position position="832"/>
    </location>
    <ligand>
        <name>thiamine diphosphate</name>
        <dbReference type="ChEBI" id="CHEBI:58937"/>
    </ligand>
</feature>
<dbReference type="GO" id="GO:0005506">
    <property type="term" value="F:iron ion binding"/>
    <property type="evidence" value="ECO:0007669"/>
    <property type="project" value="InterPro"/>
</dbReference>
<dbReference type="CDD" id="cd07034">
    <property type="entry name" value="TPP_PYR_PFOR_IOR-alpha_like"/>
    <property type="match status" value="1"/>
</dbReference>
<dbReference type="CDD" id="cd03377">
    <property type="entry name" value="TPP_PFOR_PNO"/>
    <property type="match status" value="1"/>
</dbReference>
<feature type="binding site" evidence="12">
    <location>
        <position position="1086"/>
    </location>
    <ligand>
        <name>[4Fe-4S] cluster</name>
        <dbReference type="ChEBI" id="CHEBI:49883"/>
        <label>3</label>
    </ligand>
</feature>
<dbReference type="PROSITE" id="PS00198">
    <property type="entry name" value="4FE4S_FER_1"/>
    <property type="match status" value="1"/>
</dbReference>
<evidence type="ECO:0000256" key="11">
    <source>
        <dbReference type="PIRSR" id="PIRSR000159-2"/>
    </source>
</evidence>
<feature type="binding site" evidence="12">
    <location>
        <position position="753"/>
    </location>
    <ligand>
        <name>[4Fe-4S] cluster</name>
        <dbReference type="ChEBI" id="CHEBI:49883"/>
        <label>2</label>
    </ligand>
</feature>
<dbReference type="InterPro" id="IPR019456">
    <property type="entry name" value="Pyrv-flavodox_OxRtase_EKR"/>
</dbReference>
<evidence type="ECO:0000256" key="10">
    <source>
        <dbReference type="PIRSR" id="PIRSR000159-1"/>
    </source>
</evidence>
<dbReference type="Pfam" id="PF01558">
    <property type="entry name" value="POR"/>
    <property type="match status" value="1"/>
</dbReference>
<evidence type="ECO:0000256" key="3">
    <source>
        <dbReference type="ARBA" id="ARBA00022485"/>
    </source>
</evidence>
<proteinExistence type="inferred from homology"/>
<feature type="binding site" evidence="10">
    <location>
        <position position="31"/>
    </location>
    <ligand>
        <name>pyruvate</name>
        <dbReference type="ChEBI" id="CHEBI:15361"/>
    </ligand>
</feature>
<dbReference type="Gene3D" id="3.40.920.10">
    <property type="entry name" value="Pyruvate-ferredoxin oxidoreductase, PFOR, domain III"/>
    <property type="match status" value="1"/>
</dbReference>
<evidence type="ECO:0000313" key="14">
    <source>
        <dbReference type="EMBL" id="SMO64618.1"/>
    </source>
</evidence>
<organism evidence="14 15">
    <name type="scientific">Fodinibius sediminis</name>
    <dbReference type="NCBI Taxonomy" id="1214077"/>
    <lineage>
        <taxon>Bacteria</taxon>
        <taxon>Pseudomonadati</taxon>
        <taxon>Balneolota</taxon>
        <taxon>Balneolia</taxon>
        <taxon>Balneolales</taxon>
        <taxon>Balneolaceae</taxon>
        <taxon>Fodinibius</taxon>
    </lineage>
</organism>
<dbReference type="Pfam" id="PF01855">
    <property type="entry name" value="POR_N"/>
    <property type="match status" value="1"/>
</dbReference>
<evidence type="ECO:0000256" key="6">
    <source>
        <dbReference type="ARBA" id="ARBA00023002"/>
    </source>
</evidence>
<feature type="site" description="Important for catalytic activity" evidence="11">
    <location>
        <position position="64"/>
    </location>
</feature>
<dbReference type="PANTHER" id="PTHR32154:SF0">
    <property type="entry name" value="PYRUVATE-FLAVODOXIN OXIDOREDUCTASE-RELATED"/>
    <property type="match status" value="1"/>
</dbReference>
<dbReference type="GO" id="GO:0006979">
    <property type="term" value="P:response to oxidative stress"/>
    <property type="evidence" value="ECO:0007669"/>
    <property type="project" value="TreeGrafter"/>
</dbReference>
<dbReference type="PANTHER" id="PTHR32154">
    <property type="entry name" value="PYRUVATE-FLAVODOXIN OXIDOREDUCTASE-RELATED"/>
    <property type="match status" value="1"/>
</dbReference>
<dbReference type="InterPro" id="IPR029061">
    <property type="entry name" value="THDP-binding"/>
</dbReference>
<dbReference type="Pfam" id="PF02775">
    <property type="entry name" value="TPP_enzyme_C"/>
    <property type="match status" value="1"/>
</dbReference>
<dbReference type="RefSeq" id="WP_142714461.1">
    <property type="nucleotide sequence ID" value="NZ_FXTH01000008.1"/>
</dbReference>
<keyword evidence="2 9" id="KW-0813">Transport</keyword>
<feature type="site" description="Important for catalytic activity" evidence="11">
    <location>
        <position position="114"/>
    </location>
</feature>
<dbReference type="EMBL" id="FXTH01000008">
    <property type="protein sequence ID" value="SMO64618.1"/>
    <property type="molecule type" value="Genomic_DNA"/>
</dbReference>
<dbReference type="SUPFAM" id="SSF53323">
    <property type="entry name" value="Pyruvate-ferredoxin oxidoreductase, PFOR, domain III"/>
    <property type="match status" value="1"/>
</dbReference>
<evidence type="ECO:0000256" key="7">
    <source>
        <dbReference type="ARBA" id="ARBA00023004"/>
    </source>
</evidence>
<dbReference type="NCBIfam" id="TIGR02176">
    <property type="entry name" value="pyruv_ox_red"/>
    <property type="match status" value="1"/>
</dbReference>
<evidence type="ECO:0000256" key="4">
    <source>
        <dbReference type="ARBA" id="ARBA00022723"/>
    </source>
</evidence>
<feature type="binding site" evidence="12">
    <location>
        <position position="699"/>
    </location>
    <ligand>
        <name>[4Fe-4S] cluster</name>
        <dbReference type="ChEBI" id="CHEBI:49883"/>
        <label>1</label>
    </ligand>
</feature>
<dbReference type="FunFam" id="3.40.50.970:FF:000041">
    <property type="entry name" value="Pyruvate:ferredoxin (Flavodoxin) oxidoreductase"/>
    <property type="match status" value="1"/>
</dbReference>
<dbReference type="FunFam" id="3.30.70.20:FF:000022">
    <property type="entry name" value="Pyruvate:ferredoxin (Flavodoxin) oxidoreductase"/>
    <property type="match status" value="1"/>
</dbReference>
<dbReference type="Pfam" id="PF12838">
    <property type="entry name" value="Fer4_7"/>
    <property type="match status" value="1"/>
</dbReference>
<feature type="binding site" evidence="12">
    <location>
        <position position="763"/>
    </location>
    <ligand>
        <name>[4Fe-4S] cluster</name>
        <dbReference type="ChEBI" id="CHEBI:49883"/>
        <label>1</label>
    </ligand>
</feature>
<dbReference type="InterPro" id="IPR011895">
    <property type="entry name" value="Pyrv_flavodox_OxRed"/>
</dbReference>
<keyword evidence="7 12" id="KW-0408">Iron</keyword>
<feature type="site" description="Important for catalytic activity" evidence="11">
    <location>
        <position position="31"/>
    </location>
</feature>
<evidence type="ECO:0000256" key="2">
    <source>
        <dbReference type="ARBA" id="ARBA00022448"/>
    </source>
</evidence>
<feature type="binding site" evidence="10">
    <location>
        <position position="114"/>
    </location>
    <ligand>
        <name>pyruvate</name>
        <dbReference type="ChEBI" id="CHEBI:15361"/>
    </ligand>
</feature>
<keyword evidence="15" id="KW-1185">Reference proteome</keyword>
<dbReference type="GO" id="GO:0016903">
    <property type="term" value="F:oxidoreductase activity, acting on the aldehyde or oxo group of donors"/>
    <property type="evidence" value="ECO:0007669"/>
    <property type="project" value="InterPro"/>
</dbReference>
<dbReference type="GO" id="GO:0044281">
    <property type="term" value="P:small molecule metabolic process"/>
    <property type="evidence" value="ECO:0007669"/>
    <property type="project" value="UniProtKB-ARBA"/>
</dbReference>
<dbReference type="OrthoDB" id="9808559at2"/>
<sequence length="1192" mass="132064">MSNKQLTIDANQAAAYVAHNLSEIVAIYPITPASPMGEWADEWSMRGQKNIWGTIPDVVELQSEGGAAGTMHGALQTGALTSTFTASQGLLLMLPNLYKIAGELTPAVVHVASRTVATHALSIFGDHSDSMTARLTGMGMLSSNSVQEAMDIAMIAHAATLESRIPFVHFFDGFRTSHEVQKIQQIPTDVMAEMIDDQWIIDHRNRALTPDDPVLRGTAQNPDVFFQARETVNSYYNHCPSIVQKTMDTFADLTGREYQLFQYHGPEDAERVIILMGSGAETAHETVDRLNSDGEKVGLVKVRLFRPFSMTHLIQSLPESVSGIAVMDRTKEPGSPGEPLYNDVLASLYENQIENWKPFESNPKVINGRYGLSSKEFTPSMVKRIFDELEENKPKNHFTIGIHDDITHTSLKVEENGLKTDADRFEGLFYGLGSDGTVSANKNSIKIIGDNTDNYAQGYFVYDSKKSGATTVSHLRFGPKPIHSAYLIDKADFVACHQSQFLDRLDMLDNAREGATFLLNAPYGRDEVWDNLPEKVQQQIIDKNLDFYSIDAYKVARKNGMGTRINTVMQTCFFAISNILPREKAILLIKEGIRKAYGSKGEKVLQSNYAAVDNSIENLHHIEVPKKVTSNIEMRPAVPAEAPDYVQKVIGEIIAGNGDDLPVSAFEPDGTFPTGTTKWEKRNIAQEIPVLDPDICIQCGKCALVCPHAVIRMKAFDGDLAADAPELFKYMDARGREWPDNTKVSVQVSPEDCTGCELCVEVCPVKDRQQVGRKALNMEAVQPLLEQEIENWNFFVGLPEYDRSEIKQETVKGSQFLEPLFEFSGACAGCGETPYIKLITQLYGDRMVIANATGCSSIYGGNLPATPYTTNADGYGPAWSNSLFEDNAEFGLGFRLTIDKQEAQARELLQSMGDDIDPGLKDDILNADQTTEPGIFEQRIRVARLKKQLESSVHKNAKLLLSIADYLVRKSVWIFGGDGWAYDIGYGGLDHVLASGRDVNILVMDTEVYSNTGGQCSKATPLGAVAKFAASGKRTSKKDLGLMSVSTGNAYVARIALGSNDRQTMKAIMEAERYPGPSIIIAYSHCIAHGYDMKYGLNQQKLAVDSGYWPLFRFDPLKMDAGENPFQLDSKAPKISLEEYAYNEMRYLMLSKSKPGAAKKLMKRAQKEVNERWKVYEQMVSVYEPNGSTDKK</sequence>
<dbReference type="FunFam" id="3.40.50.970:FF:000012">
    <property type="entry name" value="Pyruvate:ferredoxin (Flavodoxin) oxidoreductase"/>
    <property type="match status" value="1"/>
</dbReference>
<evidence type="ECO:0000256" key="5">
    <source>
        <dbReference type="ARBA" id="ARBA00022982"/>
    </source>
</evidence>
<dbReference type="AlphaFoldDB" id="A0A521CYX3"/>
<dbReference type="SUPFAM" id="SSF52922">
    <property type="entry name" value="TK C-terminal domain-like"/>
    <property type="match status" value="1"/>
</dbReference>
<dbReference type="Pfam" id="PF17147">
    <property type="entry name" value="PFOR_II"/>
    <property type="match status" value="1"/>
</dbReference>
<dbReference type="InterPro" id="IPR037112">
    <property type="entry name" value="Pyrv-flavodox_OxR_EKR_sf"/>
</dbReference>
<feature type="binding site" evidence="10">
    <location>
        <position position="64"/>
    </location>
    <ligand>
        <name>thiamine diphosphate</name>
        <dbReference type="ChEBI" id="CHEBI:58937"/>
    </ligand>
</feature>
<dbReference type="FunFam" id="3.40.920.10:FF:000001">
    <property type="entry name" value="Pyruvate:ferredoxin (Flavodoxin) oxidoreductase"/>
    <property type="match status" value="1"/>
</dbReference>
<dbReference type="InterPro" id="IPR019752">
    <property type="entry name" value="Pyrv/ketoisovalerate_OxRed_cat"/>
</dbReference>
<dbReference type="GO" id="GO:0022900">
    <property type="term" value="P:electron transport chain"/>
    <property type="evidence" value="ECO:0007669"/>
    <property type="project" value="InterPro"/>
</dbReference>
<name>A0A521CYX3_9BACT</name>
<dbReference type="Gene3D" id="4.10.780.10">
    <property type="entry name" value="Pyruvate-flavodoxin oxidoreductase, EKR domain"/>
    <property type="match status" value="1"/>
</dbReference>
<dbReference type="Pfam" id="PF10371">
    <property type="entry name" value="EKR"/>
    <property type="match status" value="1"/>
</dbReference>
<feature type="binding site" evidence="12">
    <location>
        <position position="706"/>
    </location>
    <ligand>
        <name>[4Fe-4S] cluster</name>
        <dbReference type="ChEBI" id="CHEBI:49883"/>
        <label>2</label>
    </ligand>
</feature>
<feature type="binding site" evidence="12">
    <location>
        <position position="759"/>
    </location>
    <ligand>
        <name>[4Fe-4S] cluster</name>
        <dbReference type="ChEBI" id="CHEBI:49883"/>
        <label>2</label>
    </ligand>
</feature>
<keyword evidence="5 9" id="KW-0249">Electron transport</keyword>
<dbReference type="SUPFAM" id="SSF52518">
    <property type="entry name" value="Thiamin diphosphate-binding fold (THDP-binding)"/>
    <property type="match status" value="2"/>
</dbReference>
<keyword evidence="8 12" id="KW-0411">Iron-sulfur</keyword>
<dbReference type="InterPro" id="IPR009014">
    <property type="entry name" value="Transketo_C/PFOR_II"/>
</dbReference>
<evidence type="ECO:0000256" key="9">
    <source>
        <dbReference type="PIRNR" id="PIRNR000159"/>
    </source>
</evidence>
<dbReference type="Gene3D" id="3.30.70.20">
    <property type="match status" value="1"/>
</dbReference>
<evidence type="ECO:0000256" key="8">
    <source>
        <dbReference type="ARBA" id="ARBA00023014"/>
    </source>
</evidence>
<dbReference type="Gene3D" id="3.40.50.970">
    <property type="match status" value="2"/>
</dbReference>
<feature type="binding site" evidence="12">
    <location>
        <position position="756"/>
    </location>
    <ligand>
        <name>[4Fe-4S] cluster</name>
        <dbReference type="ChEBI" id="CHEBI:49883"/>
        <label>2</label>
    </ligand>
</feature>
<comment type="cofactor">
    <cofactor evidence="12">
        <name>[4Fe-4S] cluster</name>
        <dbReference type="ChEBI" id="CHEBI:49883"/>
    </cofactor>
    <text evidence="12">Binds 3 [4Fe-4S] clusters per subunit.</text>
</comment>
<feature type="binding site" evidence="12">
    <location>
        <position position="830"/>
    </location>
    <ligand>
        <name>[4Fe-4S] cluster</name>
        <dbReference type="ChEBI" id="CHEBI:49883"/>
        <label>3</label>
    </ligand>
</feature>
<dbReference type="InterPro" id="IPR017900">
    <property type="entry name" value="4Fe4S_Fe_S_CS"/>
</dbReference>
<dbReference type="InterPro" id="IPR002869">
    <property type="entry name" value="Pyrv_flavodox_OxRed_cen"/>
</dbReference>
<dbReference type="Proteomes" id="UP000317593">
    <property type="component" value="Unassembled WGS sequence"/>
</dbReference>
<comment type="similarity">
    <text evidence="1 9">Belongs to the pyruvate:ferredoxin/flavodoxin oxidoreductase family.</text>
</comment>
<feature type="binding site" evidence="10">
    <location>
        <position position="855"/>
    </location>
    <ligand>
        <name>thiamine diphosphate</name>
        <dbReference type="ChEBI" id="CHEBI:58937"/>
    </ligand>
</feature>
<keyword evidence="14" id="KW-0670">Pyruvate</keyword>
<dbReference type="SUPFAM" id="SSF54862">
    <property type="entry name" value="4Fe-4S ferredoxins"/>
    <property type="match status" value="1"/>
</dbReference>
<feature type="site" description="Important for catalytic activity" evidence="11">
    <location>
        <position position="1011"/>
    </location>
</feature>
<dbReference type="InterPro" id="IPR011766">
    <property type="entry name" value="TPP_enzyme_TPP-bd"/>
</dbReference>
<dbReference type="GO" id="GO:0051539">
    <property type="term" value="F:4 iron, 4 sulfur cluster binding"/>
    <property type="evidence" value="ECO:0007669"/>
    <property type="project" value="UniProtKB-KW"/>
</dbReference>
<gene>
    <name evidence="14" type="ORF">SAMN06265218_10831</name>
</gene>
<evidence type="ECO:0000313" key="15">
    <source>
        <dbReference type="Proteomes" id="UP000317593"/>
    </source>
</evidence>
<dbReference type="Gene3D" id="3.40.50.920">
    <property type="match status" value="1"/>
</dbReference>